<dbReference type="EMBL" id="JBHUHF010000001">
    <property type="protein sequence ID" value="MFD2024892.1"/>
    <property type="molecule type" value="Genomic_DNA"/>
</dbReference>
<name>A0ABW4V3R6_9MICO</name>
<organism evidence="2 3">
    <name type="scientific">Promicromonospora aerolata</name>
    <dbReference type="NCBI Taxonomy" id="195749"/>
    <lineage>
        <taxon>Bacteria</taxon>
        <taxon>Bacillati</taxon>
        <taxon>Actinomycetota</taxon>
        <taxon>Actinomycetes</taxon>
        <taxon>Micrococcales</taxon>
        <taxon>Promicromonosporaceae</taxon>
        <taxon>Promicromonospora</taxon>
    </lineage>
</organism>
<keyword evidence="1" id="KW-0560">Oxidoreductase</keyword>
<dbReference type="PANTHER" id="PTHR43157">
    <property type="entry name" value="PHOSPHATIDYLINOSITOL-GLYCAN BIOSYNTHESIS CLASS F PROTEIN-RELATED"/>
    <property type="match status" value="1"/>
</dbReference>
<dbReference type="Proteomes" id="UP001597338">
    <property type="component" value="Unassembled WGS sequence"/>
</dbReference>
<reference evidence="3" key="1">
    <citation type="journal article" date="2019" name="Int. J. Syst. Evol. Microbiol.">
        <title>The Global Catalogue of Microorganisms (GCM) 10K type strain sequencing project: providing services to taxonomists for standard genome sequencing and annotation.</title>
        <authorList>
            <consortium name="The Broad Institute Genomics Platform"/>
            <consortium name="The Broad Institute Genome Sequencing Center for Infectious Disease"/>
            <person name="Wu L."/>
            <person name="Ma J."/>
        </authorList>
    </citation>
    <scope>NUCLEOTIDE SEQUENCE [LARGE SCALE GENOMIC DNA]</scope>
    <source>
        <strain evidence="3">CCM 7043</strain>
    </source>
</reference>
<proteinExistence type="predicted"/>
<accession>A0ABW4V3R6</accession>
<dbReference type="RefSeq" id="WP_377196815.1">
    <property type="nucleotide sequence ID" value="NZ_JBHUHF010000001.1"/>
</dbReference>
<evidence type="ECO:0000256" key="1">
    <source>
        <dbReference type="ARBA" id="ARBA00023002"/>
    </source>
</evidence>
<dbReference type="InterPro" id="IPR002347">
    <property type="entry name" value="SDR_fam"/>
</dbReference>
<dbReference type="Gene3D" id="3.40.50.720">
    <property type="entry name" value="NAD(P)-binding Rossmann-like Domain"/>
    <property type="match status" value="1"/>
</dbReference>
<dbReference type="InterPro" id="IPR036291">
    <property type="entry name" value="NAD(P)-bd_dom_sf"/>
</dbReference>
<sequence>MDKHAVVTGATGGIGIAIARRLADQGCAVTLVGRGDQRLHDAVGQIRTAVPHAELRQERADLSRLDEVRDLASRLSRGPLPDVVISNAAVVAPVGTRTADGLPRTLVVNHLAPYLLLRSLVAPLGRRPARFVVVGASPTGLARTPVDVADLASERGLGWPPSMRPFVAYARTKNMNAMFVHALARRLSGTRITVNGVHPGIIRGTGLGRDARGALKLFGAALGPFSPGPDAGADTPAWLATSTETEGVSGRFYVRRTAVATAPHTTDAARCDLLWDESARLSGMPSALAP</sequence>
<dbReference type="PANTHER" id="PTHR43157:SF31">
    <property type="entry name" value="PHOSPHATIDYLINOSITOL-GLYCAN BIOSYNTHESIS CLASS F PROTEIN"/>
    <property type="match status" value="1"/>
</dbReference>
<evidence type="ECO:0000313" key="2">
    <source>
        <dbReference type="EMBL" id="MFD2024892.1"/>
    </source>
</evidence>
<comment type="caution">
    <text evidence="2">The sequence shown here is derived from an EMBL/GenBank/DDBJ whole genome shotgun (WGS) entry which is preliminary data.</text>
</comment>
<gene>
    <name evidence="2" type="ORF">ACFSL2_05150</name>
</gene>
<dbReference type="Pfam" id="PF00106">
    <property type="entry name" value="adh_short"/>
    <property type="match status" value="1"/>
</dbReference>
<dbReference type="SUPFAM" id="SSF51735">
    <property type="entry name" value="NAD(P)-binding Rossmann-fold domains"/>
    <property type="match status" value="1"/>
</dbReference>
<dbReference type="PRINTS" id="PR00081">
    <property type="entry name" value="GDHRDH"/>
</dbReference>
<protein>
    <submittedName>
        <fullName evidence="2">SDR family NAD(P)-dependent oxidoreductase</fullName>
    </submittedName>
</protein>
<evidence type="ECO:0000313" key="3">
    <source>
        <dbReference type="Proteomes" id="UP001597338"/>
    </source>
</evidence>
<keyword evidence="3" id="KW-1185">Reference proteome</keyword>